<comment type="similarity">
    <text evidence="7">Belongs to the binding-protein-dependent transport system permease family.</text>
</comment>
<proteinExistence type="inferred from homology"/>
<feature type="transmembrane region" description="Helical" evidence="7">
    <location>
        <begin position="233"/>
        <end position="250"/>
    </location>
</feature>
<evidence type="ECO:0000256" key="7">
    <source>
        <dbReference type="RuleBase" id="RU363032"/>
    </source>
</evidence>
<dbReference type="PROSITE" id="PS50928">
    <property type="entry name" value="ABC_TM1"/>
    <property type="match status" value="2"/>
</dbReference>
<dbReference type="EMBL" id="JAAITS010000005">
    <property type="protein sequence ID" value="NSG84421.1"/>
    <property type="molecule type" value="Genomic_DNA"/>
</dbReference>
<feature type="transmembrane region" description="Helical" evidence="7">
    <location>
        <begin position="120"/>
        <end position="146"/>
    </location>
</feature>
<feature type="transmembrane region" description="Helical" evidence="7">
    <location>
        <begin position="391"/>
        <end position="408"/>
    </location>
</feature>
<dbReference type="CDD" id="cd06261">
    <property type="entry name" value="TM_PBP2"/>
    <property type="match status" value="2"/>
</dbReference>
<evidence type="ECO:0000313" key="9">
    <source>
        <dbReference type="EMBL" id="NSG84421.1"/>
    </source>
</evidence>
<feature type="transmembrane region" description="Helical" evidence="7">
    <location>
        <begin position="271"/>
        <end position="289"/>
    </location>
</feature>
<evidence type="ECO:0000256" key="2">
    <source>
        <dbReference type="ARBA" id="ARBA00022448"/>
    </source>
</evidence>
<comment type="subcellular location">
    <subcellularLocation>
        <location evidence="1 7">Cell membrane</location>
        <topology evidence="1 7">Multi-pass membrane protein</topology>
    </subcellularLocation>
</comment>
<dbReference type="SUPFAM" id="SSF161098">
    <property type="entry name" value="MetI-like"/>
    <property type="match status" value="2"/>
</dbReference>
<dbReference type="RefSeq" id="WP_148461653.1">
    <property type="nucleotide sequence ID" value="NZ_JAAITS010000005.1"/>
</dbReference>
<feature type="domain" description="ABC transmembrane type-1" evidence="8">
    <location>
        <begin position="68"/>
        <end position="251"/>
    </location>
</feature>
<feature type="transmembrane region" description="Helical" evidence="7">
    <location>
        <begin position="208"/>
        <end position="227"/>
    </location>
</feature>
<feature type="domain" description="ABC transmembrane type-1" evidence="8">
    <location>
        <begin position="327"/>
        <end position="509"/>
    </location>
</feature>
<dbReference type="Pfam" id="PF00528">
    <property type="entry name" value="BPD_transp_1"/>
    <property type="match status" value="2"/>
</dbReference>
<protein>
    <submittedName>
        <fullName evidence="9">Phosphonate ABC transporter, permease protein PhnE</fullName>
    </submittedName>
</protein>
<evidence type="ECO:0000313" key="10">
    <source>
        <dbReference type="Proteomes" id="UP001644719"/>
    </source>
</evidence>
<keyword evidence="3" id="KW-1003">Cell membrane</keyword>
<evidence type="ECO:0000256" key="3">
    <source>
        <dbReference type="ARBA" id="ARBA00022475"/>
    </source>
</evidence>
<dbReference type="PANTHER" id="PTHR30043:SF1">
    <property type="entry name" value="ABC TRANSPORT SYSTEM PERMEASE PROTEIN P69"/>
    <property type="match status" value="1"/>
</dbReference>
<evidence type="ECO:0000256" key="6">
    <source>
        <dbReference type="ARBA" id="ARBA00023136"/>
    </source>
</evidence>
<evidence type="ECO:0000256" key="5">
    <source>
        <dbReference type="ARBA" id="ARBA00022989"/>
    </source>
</evidence>
<keyword evidence="10" id="KW-1185">Reference proteome</keyword>
<keyword evidence="6 7" id="KW-0472">Membrane</keyword>
<feature type="transmembrane region" description="Helical" evidence="7">
    <location>
        <begin position="487"/>
        <end position="505"/>
    </location>
</feature>
<accession>A0ABX2H2N5</accession>
<organism evidence="9 10">
    <name type="scientific">Blautia faecis</name>
    <dbReference type="NCBI Taxonomy" id="871665"/>
    <lineage>
        <taxon>Bacteria</taxon>
        <taxon>Bacillati</taxon>
        <taxon>Bacillota</taxon>
        <taxon>Clostridia</taxon>
        <taxon>Lachnospirales</taxon>
        <taxon>Lachnospiraceae</taxon>
        <taxon>Blautia</taxon>
    </lineage>
</organism>
<feature type="transmembrane region" description="Helical" evidence="7">
    <location>
        <begin position="363"/>
        <end position="385"/>
    </location>
</feature>
<keyword evidence="2 7" id="KW-0813">Transport</keyword>
<reference evidence="9 10" key="1">
    <citation type="journal article" date="2020" name="Cell Host Microbe">
        <title>Functional and Genomic Variation between Human-Derived Isolates of Lachnospiraceae Reveals Inter- and Intra-Species Diversity.</title>
        <authorList>
            <person name="Sorbara M.T."/>
            <person name="Littmann E.R."/>
            <person name="Fontana E."/>
            <person name="Moody T.U."/>
            <person name="Kohout C.E."/>
            <person name="Gjonbalaj M."/>
            <person name="Eaton V."/>
            <person name="Seok R."/>
            <person name="Leiner I.M."/>
            <person name="Pamer E.G."/>
        </authorList>
    </citation>
    <scope>NUCLEOTIDE SEQUENCE [LARGE SCALE GENOMIC DNA]</scope>
    <source>
        <strain evidence="9 10">MSK.17.74</strain>
    </source>
</reference>
<name>A0ABX2H2N5_9FIRM</name>
<comment type="caution">
    <text evidence="9">The sequence shown here is derived from an EMBL/GenBank/DDBJ whole genome shotgun (WGS) entry which is preliminary data.</text>
</comment>
<feature type="transmembrane region" description="Helical" evidence="7">
    <location>
        <begin position="323"/>
        <end position="351"/>
    </location>
</feature>
<feature type="transmembrane region" description="Helical" evidence="7">
    <location>
        <begin position="464"/>
        <end position="481"/>
    </location>
</feature>
<gene>
    <name evidence="9" type="primary">phnE</name>
    <name evidence="9" type="ORF">G5B17_02985</name>
</gene>
<dbReference type="PANTHER" id="PTHR30043">
    <property type="entry name" value="PHOSPHONATES TRANSPORT SYSTEM PERMEASE PROTEIN"/>
    <property type="match status" value="1"/>
</dbReference>
<feature type="transmembrane region" description="Helical" evidence="7">
    <location>
        <begin position="76"/>
        <end position="99"/>
    </location>
</feature>
<dbReference type="InterPro" id="IPR005769">
    <property type="entry name" value="PhnE/PtxC"/>
</dbReference>
<feature type="transmembrane region" description="Helical" evidence="7">
    <location>
        <begin position="12"/>
        <end position="31"/>
    </location>
</feature>
<evidence type="ECO:0000259" key="8">
    <source>
        <dbReference type="PROSITE" id="PS50928"/>
    </source>
</evidence>
<dbReference type="InterPro" id="IPR035906">
    <property type="entry name" value="MetI-like_sf"/>
</dbReference>
<dbReference type="InterPro" id="IPR000515">
    <property type="entry name" value="MetI-like"/>
</dbReference>
<dbReference type="Gene3D" id="1.10.3720.10">
    <property type="entry name" value="MetI-like"/>
    <property type="match status" value="2"/>
</dbReference>
<dbReference type="Proteomes" id="UP001644719">
    <property type="component" value="Unassembled WGS sequence"/>
</dbReference>
<keyword evidence="5 7" id="KW-1133">Transmembrane helix</keyword>
<keyword evidence="4 7" id="KW-0812">Transmembrane</keyword>
<dbReference type="NCBIfam" id="TIGR01097">
    <property type="entry name" value="PhnE"/>
    <property type="match status" value="2"/>
</dbReference>
<feature type="transmembrane region" description="Helical" evidence="7">
    <location>
        <begin position="176"/>
        <end position="199"/>
    </location>
</feature>
<evidence type="ECO:0000256" key="1">
    <source>
        <dbReference type="ARBA" id="ARBA00004651"/>
    </source>
</evidence>
<sequence length="516" mass="56904">MNDNKTSKNSIVAKFAVPISFLILFFLAANFTDCDLVTFWKRRNHLTDLVVDMIPPDFSYIQKILLPLFYTIQMSVTGTVLGTFFALVLSPFGAANLGFPAVIRRILRIVIQILRSFPALILALTATFLFGLGTFAGTFAITLYTFAIMTKLTYEDASAADVKAYQALRAMGVSKYVAYIHGILPEIIPGFLTNALYLLETNVRHSSILGYVGAGGIGLLLNEKISWLEYDKVGTILLMLFLTVCVIEYFSRYLAALIRKERTIKKEQARLLLLFLAALFLICTFTLSLPDFSRTSPQTLRNMFAGFLQPDWSFFFSAEKDGLGYLLLETVCIAFIGTVIGAIVSAPLAFLNTKRFVPAPVSFLFNLVIMVIRSVPFLVYGLIFIRVSGPGAFTGVLTLAVCSIGLLTKRFTEALDALDPRPYHALLAMGVRPLPAICHSVLPQLKPVFTSIILYRFDVNIREASVLGLVGAGGIGAPLIFSMNQYAWEKAGAIMLGLILFVWFIDMVSEKIGAGN</sequence>
<evidence type="ECO:0000256" key="4">
    <source>
        <dbReference type="ARBA" id="ARBA00022692"/>
    </source>
</evidence>